<keyword evidence="3" id="KW-0067">ATP-binding</keyword>
<dbReference type="AlphaFoldDB" id="A0A422QQG7"/>
<comment type="similarity">
    <text evidence="1">Belongs to the AAA ATPase family.</text>
</comment>
<dbReference type="Gene3D" id="3.40.50.300">
    <property type="entry name" value="P-loop containing nucleotide triphosphate hydrolases"/>
    <property type="match status" value="1"/>
</dbReference>
<comment type="caution">
    <text evidence="5">The sequence shown here is derived from an EMBL/GenBank/DDBJ whole genome shotgun (WGS) entry which is preliminary data.</text>
</comment>
<feature type="domain" description="AAA+ ATPase" evidence="4">
    <location>
        <begin position="244"/>
        <end position="376"/>
    </location>
</feature>
<dbReference type="RefSeq" id="WP_229414839.1">
    <property type="nucleotide sequence ID" value="NZ_JSAB01000031.1"/>
</dbReference>
<reference evidence="5" key="1">
    <citation type="submission" date="2014-10" db="EMBL/GenBank/DDBJ databases">
        <title>Massilia sp. genome.</title>
        <authorList>
            <person name="Xu B."/>
            <person name="Dai L."/>
            <person name="Huang Z."/>
        </authorList>
    </citation>
    <scope>NUCLEOTIDE SEQUENCE [LARGE SCALE GENOMIC DNA]</scope>
    <source>
        <strain evidence="5">CFS-1</strain>
    </source>
</reference>
<evidence type="ECO:0000256" key="1">
    <source>
        <dbReference type="ARBA" id="ARBA00006914"/>
    </source>
</evidence>
<dbReference type="CDD" id="cd19481">
    <property type="entry name" value="RecA-like_protease"/>
    <property type="match status" value="1"/>
</dbReference>
<sequence length="453" mass="50709">MTTSTMEQPMLLANAAALAREADWFGRVLHARFTHYFGDGDAPCALEAPPGLDGDASEYAALVNELGFGMEERLVLMLALLPHVRPQALDLFFTQNKLQGQRFTEFGGWRGKTHEGFLPTCETAAFLLAGDDLAQRFRVLALFDDDHPLMRRRIVRLEQPAAGEPQLGAMLSLSPEYLQRFTTGARHKPDYDRQFPAKLITTRLGWDDLVLAPEARHDVESVGLWIRESGKLLEEWGLERAVKPGYRCLFYGPPGTGKTLTATLIGASAGVDVYRIDLSMMVSKYIGETEKNLANVFDQAQDRRWILFFDEADALFGTRTEGNTSNDRHANQEIAYLLQRVEDFPGVVILASNLKANIDQAFARRFQSAVYFGMPDATQRLRLWQGMFRDPRRLGPDVDLRALAEGYELAGGAMTNVVRHAAISATRQGRDHVTQAELLLGVRKEMIKEGKTF</sequence>
<name>A0A422QQG7_9BURK</name>
<dbReference type="EMBL" id="JSAB01000031">
    <property type="protein sequence ID" value="RNF32052.1"/>
    <property type="molecule type" value="Genomic_DNA"/>
</dbReference>
<evidence type="ECO:0000313" key="5">
    <source>
        <dbReference type="EMBL" id="RNF32052.1"/>
    </source>
</evidence>
<dbReference type="InterPro" id="IPR027417">
    <property type="entry name" value="P-loop_NTPase"/>
</dbReference>
<dbReference type="Gene3D" id="1.10.8.60">
    <property type="match status" value="1"/>
</dbReference>
<dbReference type="SMART" id="SM00382">
    <property type="entry name" value="AAA"/>
    <property type="match status" value="1"/>
</dbReference>
<dbReference type="GO" id="GO:0005524">
    <property type="term" value="F:ATP binding"/>
    <property type="evidence" value="ECO:0007669"/>
    <property type="project" value="UniProtKB-KW"/>
</dbReference>
<evidence type="ECO:0000256" key="3">
    <source>
        <dbReference type="ARBA" id="ARBA00022840"/>
    </source>
</evidence>
<dbReference type="InterPro" id="IPR003593">
    <property type="entry name" value="AAA+_ATPase"/>
</dbReference>
<dbReference type="SUPFAM" id="SSF52540">
    <property type="entry name" value="P-loop containing nucleoside triphosphate hydrolases"/>
    <property type="match status" value="1"/>
</dbReference>
<dbReference type="Pfam" id="PF00004">
    <property type="entry name" value="AAA"/>
    <property type="match status" value="1"/>
</dbReference>
<accession>A0A422QQG7</accession>
<proteinExistence type="inferred from homology"/>
<organism evidence="5 6">
    <name type="scientific">Massilia aurea</name>
    <dbReference type="NCBI Taxonomy" id="373040"/>
    <lineage>
        <taxon>Bacteria</taxon>
        <taxon>Pseudomonadati</taxon>
        <taxon>Pseudomonadota</taxon>
        <taxon>Betaproteobacteria</taxon>
        <taxon>Burkholderiales</taxon>
        <taxon>Oxalobacteraceae</taxon>
        <taxon>Telluria group</taxon>
        <taxon>Massilia</taxon>
    </lineage>
</organism>
<dbReference type="GO" id="GO:0016887">
    <property type="term" value="F:ATP hydrolysis activity"/>
    <property type="evidence" value="ECO:0007669"/>
    <property type="project" value="InterPro"/>
</dbReference>
<protein>
    <submittedName>
        <fullName evidence="5">ATPase AAA</fullName>
    </submittedName>
</protein>
<evidence type="ECO:0000313" key="6">
    <source>
        <dbReference type="Proteomes" id="UP000283254"/>
    </source>
</evidence>
<gene>
    <name evidence="5" type="ORF">NM04_03790</name>
</gene>
<dbReference type="Proteomes" id="UP000283254">
    <property type="component" value="Unassembled WGS sequence"/>
</dbReference>
<evidence type="ECO:0000256" key="2">
    <source>
        <dbReference type="ARBA" id="ARBA00022741"/>
    </source>
</evidence>
<keyword evidence="6" id="KW-1185">Reference proteome</keyword>
<dbReference type="InterPro" id="IPR050221">
    <property type="entry name" value="26S_Proteasome_ATPase"/>
</dbReference>
<keyword evidence="2" id="KW-0547">Nucleotide-binding</keyword>
<evidence type="ECO:0000259" key="4">
    <source>
        <dbReference type="SMART" id="SM00382"/>
    </source>
</evidence>
<dbReference type="InterPro" id="IPR003959">
    <property type="entry name" value="ATPase_AAA_core"/>
</dbReference>
<dbReference type="PANTHER" id="PTHR23073">
    <property type="entry name" value="26S PROTEASOME REGULATORY SUBUNIT"/>
    <property type="match status" value="1"/>
</dbReference>